<comment type="caution">
    <text evidence="2">The sequence shown here is derived from an EMBL/GenBank/DDBJ whole genome shotgun (WGS) entry which is preliminary data.</text>
</comment>
<dbReference type="RefSeq" id="WP_127081599.1">
    <property type="nucleotide sequence ID" value="NZ_RSCL01000006.1"/>
</dbReference>
<evidence type="ECO:0000313" key="2">
    <source>
        <dbReference type="EMBL" id="RUT06791.1"/>
    </source>
</evidence>
<proteinExistence type="predicted"/>
<reference evidence="2" key="1">
    <citation type="submission" date="2018-12" db="EMBL/GenBank/DDBJ databases">
        <authorList>
            <person name="Will S."/>
            <person name="Neumann-Schaal M."/>
            <person name="Henke P."/>
        </authorList>
    </citation>
    <scope>NUCLEOTIDE SEQUENCE</scope>
    <source>
        <strain evidence="2">PCC 7102</strain>
    </source>
</reference>
<dbReference type="OrthoDB" id="512464at2"/>
<gene>
    <name evidence="2" type="ORF">DSM106972_030480</name>
</gene>
<dbReference type="Pfam" id="PF10057">
    <property type="entry name" value="MpsC"/>
    <property type="match status" value="1"/>
</dbReference>
<dbReference type="Proteomes" id="UP000271624">
    <property type="component" value="Unassembled WGS sequence"/>
</dbReference>
<accession>A0A433VL35</accession>
<organism evidence="2 3">
    <name type="scientific">Dulcicalothrix desertica PCC 7102</name>
    <dbReference type="NCBI Taxonomy" id="232991"/>
    <lineage>
        <taxon>Bacteria</taxon>
        <taxon>Bacillati</taxon>
        <taxon>Cyanobacteriota</taxon>
        <taxon>Cyanophyceae</taxon>
        <taxon>Nostocales</taxon>
        <taxon>Calotrichaceae</taxon>
        <taxon>Dulcicalothrix</taxon>
    </lineage>
</organism>
<evidence type="ECO:0000313" key="3">
    <source>
        <dbReference type="Proteomes" id="UP000271624"/>
    </source>
</evidence>
<dbReference type="InterPro" id="IPR018745">
    <property type="entry name" value="MpsC"/>
</dbReference>
<dbReference type="AlphaFoldDB" id="A0A433VL35"/>
<evidence type="ECO:0000259" key="1">
    <source>
        <dbReference type="Pfam" id="PF10057"/>
    </source>
</evidence>
<keyword evidence="3" id="KW-1185">Reference proteome</keyword>
<protein>
    <recommendedName>
        <fullName evidence="1">Na+-translocating membrane potential-generating system MpsC domain-containing protein</fullName>
    </recommendedName>
</protein>
<reference evidence="2" key="2">
    <citation type="journal article" date="2019" name="Genome Biol. Evol.">
        <title>Day and night: Metabolic profiles and evolutionary relationships of six axenic non-marine cyanobacteria.</title>
        <authorList>
            <person name="Will S.E."/>
            <person name="Henke P."/>
            <person name="Boedeker C."/>
            <person name="Huang S."/>
            <person name="Brinkmann H."/>
            <person name="Rohde M."/>
            <person name="Jarek M."/>
            <person name="Friedl T."/>
            <person name="Seufert S."/>
            <person name="Schumacher M."/>
            <person name="Overmann J."/>
            <person name="Neumann-Schaal M."/>
            <person name="Petersen J."/>
        </authorList>
    </citation>
    <scope>NUCLEOTIDE SEQUENCE [LARGE SCALE GENOMIC DNA]</scope>
    <source>
        <strain evidence="2">PCC 7102</strain>
    </source>
</reference>
<feature type="domain" description="Na+-translocating membrane potential-generating system MpsC" evidence="1">
    <location>
        <begin position="7"/>
        <end position="115"/>
    </location>
</feature>
<sequence>MTTTTPTRGQIERTLSQRIQGFYREQLGHQPSKVTCQLNDRNLVIVIEDSITPPEQLLAQQGHQELAEQVRSDLDEAIRPQLKDIVQEILNVDVVEVLSDAKLETGRTGMIVILSDLPNFRVPSANAKLRRRDGNNRHEEESN</sequence>
<name>A0A433VL35_9CYAN</name>
<dbReference type="EMBL" id="RSCL01000006">
    <property type="protein sequence ID" value="RUT06791.1"/>
    <property type="molecule type" value="Genomic_DNA"/>
</dbReference>